<dbReference type="EMBL" id="KE124164">
    <property type="protein sequence ID" value="EPB81561.1"/>
    <property type="molecule type" value="Genomic_DNA"/>
</dbReference>
<accession>S2IV71</accession>
<dbReference type="AlphaFoldDB" id="S2IV71"/>
<dbReference type="Proteomes" id="UP000014254">
    <property type="component" value="Unassembled WGS sequence"/>
</dbReference>
<dbReference type="OrthoDB" id="10270963at2759"/>
<dbReference type="OMA" id="LETCEFV"/>
<dbReference type="InParanoid" id="S2IV71"/>
<protein>
    <submittedName>
        <fullName evidence="1">Uncharacterized protein</fullName>
    </submittedName>
</protein>
<dbReference type="Gene3D" id="1.20.120.70">
    <property type="entry name" value="Tobacco mosaic virus-like, coat protein"/>
    <property type="match status" value="1"/>
</dbReference>
<dbReference type="GO" id="GO:0005198">
    <property type="term" value="F:structural molecule activity"/>
    <property type="evidence" value="ECO:0007669"/>
    <property type="project" value="InterPro"/>
</dbReference>
<proteinExistence type="predicted"/>
<reference evidence="2" key="1">
    <citation type="submission" date="2013-05" db="EMBL/GenBank/DDBJ databases">
        <title>The Genome sequence of Mucor circinelloides f. circinelloides 1006PhL.</title>
        <authorList>
            <consortium name="The Broad Institute Genomics Platform"/>
            <person name="Cuomo C."/>
            <person name="Earl A."/>
            <person name="Findley K."/>
            <person name="Lee S.C."/>
            <person name="Walker B."/>
            <person name="Young S."/>
            <person name="Zeng Q."/>
            <person name="Gargeya S."/>
            <person name="Fitzgerald M."/>
            <person name="Haas B."/>
            <person name="Abouelleil A."/>
            <person name="Allen A.W."/>
            <person name="Alvarado L."/>
            <person name="Arachchi H.M."/>
            <person name="Berlin A.M."/>
            <person name="Chapman S.B."/>
            <person name="Gainer-Dewar J."/>
            <person name="Goldberg J."/>
            <person name="Griggs A."/>
            <person name="Gujja S."/>
            <person name="Hansen M."/>
            <person name="Howarth C."/>
            <person name="Imamovic A."/>
            <person name="Ireland A."/>
            <person name="Larimer J."/>
            <person name="McCowan C."/>
            <person name="Murphy C."/>
            <person name="Pearson M."/>
            <person name="Poon T.W."/>
            <person name="Priest M."/>
            <person name="Roberts A."/>
            <person name="Saif S."/>
            <person name="Shea T."/>
            <person name="Sisk P."/>
            <person name="Sykes S."/>
            <person name="Wortman J."/>
            <person name="Nusbaum C."/>
            <person name="Birren B."/>
        </authorList>
    </citation>
    <scope>NUCLEOTIDE SEQUENCE [LARGE SCALE GENOMIC DNA]</scope>
    <source>
        <strain evidence="2">1006PhL</strain>
    </source>
</reference>
<evidence type="ECO:0000313" key="2">
    <source>
        <dbReference type="Proteomes" id="UP000014254"/>
    </source>
</evidence>
<dbReference type="Pfam" id="PF00721">
    <property type="entry name" value="TMV_coat"/>
    <property type="match status" value="1"/>
</dbReference>
<name>S2IV71_MUCC1</name>
<dbReference type="VEuPathDB" id="FungiDB:HMPREF1544_11710"/>
<keyword evidence="2" id="KW-1185">Reference proteome</keyword>
<dbReference type="InterPro" id="IPR036417">
    <property type="entry name" value="TMV-like_coat_sf"/>
</dbReference>
<organism evidence="1 2">
    <name type="scientific">Mucor circinelloides f. circinelloides (strain 1006PhL)</name>
    <name type="common">Mucormycosis agent</name>
    <name type="synonym">Calyptromyces circinelloides</name>
    <dbReference type="NCBI Taxonomy" id="1220926"/>
    <lineage>
        <taxon>Eukaryota</taxon>
        <taxon>Fungi</taxon>
        <taxon>Fungi incertae sedis</taxon>
        <taxon>Mucoromycota</taxon>
        <taxon>Mucoromycotina</taxon>
        <taxon>Mucoromycetes</taxon>
        <taxon>Mucorales</taxon>
        <taxon>Mucorineae</taxon>
        <taxon>Mucoraceae</taxon>
        <taxon>Mucor</taxon>
    </lineage>
</organism>
<dbReference type="InterPro" id="IPR001337">
    <property type="entry name" value="TMV-like_coat"/>
</dbReference>
<gene>
    <name evidence="1" type="ORF">HMPREF1544_11710</name>
</gene>
<dbReference type="SUPFAM" id="SSF47195">
    <property type="entry name" value="TMV-like viral coat proteins"/>
    <property type="match status" value="1"/>
</dbReference>
<sequence length="147" mass="17584">MYVSNTLQIRPELDQYRTHRWRSLRELLMDIRVLETCEFVQAEGRSQARRQLNIVYINRASATVFDVNIRFPSRKTMVNISLEPYAVIAKNLYGLLQQDNVLDCQSCAQLAPHFYAQIQEFKRLLELRVGVYTRQRFEAEFHLEWRE</sequence>
<evidence type="ECO:0000313" key="1">
    <source>
        <dbReference type="EMBL" id="EPB81561.1"/>
    </source>
</evidence>